<reference evidence="1 2" key="1">
    <citation type="submission" date="2016-08" db="EMBL/GenBank/DDBJ databases">
        <title>A Parts List for Fungal Cellulosomes Revealed by Comparative Genomics.</title>
        <authorList>
            <consortium name="DOE Joint Genome Institute"/>
            <person name="Haitjema C.H."/>
            <person name="Gilmore S.P."/>
            <person name="Henske J.K."/>
            <person name="Solomon K.V."/>
            <person name="De Groot R."/>
            <person name="Kuo A."/>
            <person name="Mondo S.J."/>
            <person name="Salamov A.A."/>
            <person name="Labutti K."/>
            <person name="Zhao Z."/>
            <person name="Chiniquy J."/>
            <person name="Barry K."/>
            <person name="Brewer H.M."/>
            <person name="Purvine S.O."/>
            <person name="Wright A.T."/>
            <person name="Boxma B."/>
            <person name="Van Alen T."/>
            <person name="Hackstein J.H."/>
            <person name="Baker S.E."/>
            <person name="Grigoriev I.V."/>
            <person name="O'Malley M.A."/>
        </authorList>
    </citation>
    <scope>NUCLEOTIDE SEQUENCE [LARGE SCALE GENOMIC DNA]</scope>
    <source>
        <strain evidence="1 2">S4</strain>
    </source>
</reference>
<organism evidence="1 2">
    <name type="scientific">Anaeromyces robustus</name>
    <dbReference type="NCBI Taxonomy" id="1754192"/>
    <lineage>
        <taxon>Eukaryota</taxon>
        <taxon>Fungi</taxon>
        <taxon>Fungi incertae sedis</taxon>
        <taxon>Chytridiomycota</taxon>
        <taxon>Chytridiomycota incertae sedis</taxon>
        <taxon>Neocallimastigomycetes</taxon>
        <taxon>Neocallimastigales</taxon>
        <taxon>Neocallimastigaceae</taxon>
        <taxon>Anaeromyces</taxon>
    </lineage>
</organism>
<protein>
    <submittedName>
        <fullName evidence="1">Phosphodiest-domain-containing protein</fullName>
    </submittedName>
</protein>
<dbReference type="PANTHER" id="PTHR10151">
    <property type="entry name" value="ECTONUCLEOTIDE PYROPHOSPHATASE/PHOSPHODIESTERASE"/>
    <property type="match status" value="1"/>
</dbReference>
<dbReference type="Gene3D" id="3.30.1360.180">
    <property type="match status" value="1"/>
</dbReference>
<comment type="caution">
    <text evidence="1">The sequence shown here is derived from an EMBL/GenBank/DDBJ whole genome shotgun (WGS) entry which is preliminary data.</text>
</comment>
<keyword evidence="2" id="KW-1185">Reference proteome</keyword>
<proteinExistence type="predicted"/>
<sequence>MICKFSNPIQIRRSKHKHLNDNDDNDNTVIIVSIDGFRNDYMDRIKFTKTLNKLSKKGNKAEFMKPSFPTSTFPNHYTLATGLYPESHGIVANTFYDKHLNLTFNIRDNDLIKMPEWWGGSPIWVEAEKNNIKSAVCMWVGCNVVINGYSPSYVVEFNPKTSLDEKLSMVNNWLKLPKEEKPKLILVYLPEVDKAAHSYGVNSDEVNVSLLYVDKFIRKLYKKINKRKFRDNTNLIILSDHGMADYVPYGRIYIDDAFDEEDGLDIISYIPHLTIKNQDNLEHLYERMLAESTDNGHWIAMKREEIFEKYHYSHNDRISPIFGLAENGYTFAYRSLGNSTIPRAMHGYDNDDVNMRSLFLGVGPVFSKYPGQTLPSFNNVEVYNLVAKILNITDTLPPNNGTAEAMDMFKYYLNL</sequence>
<dbReference type="GO" id="GO:0047429">
    <property type="term" value="F:nucleoside triphosphate diphosphatase activity"/>
    <property type="evidence" value="ECO:0007669"/>
    <property type="project" value="TreeGrafter"/>
</dbReference>
<dbReference type="InterPro" id="IPR017850">
    <property type="entry name" value="Alkaline_phosphatase_core_sf"/>
</dbReference>
<dbReference type="PANTHER" id="PTHR10151:SF120">
    <property type="entry name" value="BIS(5'-ADENOSYL)-TRIPHOSPHATASE"/>
    <property type="match status" value="1"/>
</dbReference>
<dbReference type="GO" id="GO:0009141">
    <property type="term" value="P:nucleoside triphosphate metabolic process"/>
    <property type="evidence" value="ECO:0007669"/>
    <property type="project" value="TreeGrafter"/>
</dbReference>
<dbReference type="AlphaFoldDB" id="A0A1Y1X8Q0"/>
<reference evidence="1 2" key="2">
    <citation type="submission" date="2016-08" db="EMBL/GenBank/DDBJ databases">
        <title>Pervasive Adenine N6-methylation of Active Genes in Fungi.</title>
        <authorList>
            <consortium name="DOE Joint Genome Institute"/>
            <person name="Mondo S.J."/>
            <person name="Dannebaum R.O."/>
            <person name="Kuo R.C."/>
            <person name="Labutti K."/>
            <person name="Haridas S."/>
            <person name="Kuo A."/>
            <person name="Salamov A."/>
            <person name="Ahrendt S.R."/>
            <person name="Lipzen A."/>
            <person name="Sullivan W."/>
            <person name="Andreopoulos W.B."/>
            <person name="Clum A."/>
            <person name="Lindquist E."/>
            <person name="Daum C."/>
            <person name="Ramamoorthy G.K."/>
            <person name="Gryganskyi A."/>
            <person name="Culley D."/>
            <person name="Magnuson J.K."/>
            <person name="James T.Y."/>
            <person name="O'Malley M.A."/>
            <person name="Stajich J.E."/>
            <person name="Spatafora J.W."/>
            <person name="Visel A."/>
            <person name="Grigoriev I.V."/>
        </authorList>
    </citation>
    <scope>NUCLEOTIDE SEQUENCE [LARGE SCALE GENOMIC DNA]</scope>
    <source>
        <strain evidence="1 2">S4</strain>
    </source>
</reference>
<dbReference type="Pfam" id="PF01663">
    <property type="entry name" value="Phosphodiest"/>
    <property type="match status" value="1"/>
</dbReference>
<dbReference type="SUPFAM" id="SSF53649">
    <property type="entry name" value="Alkaline phosphatase-like"/>
    <property type="match status" value="1"/>
</dbReference>
<evidence type="ECO:0000313" key="2">
    <source>
        <dbReference type="Proteomes" id="UP000193944"/>
    </source>
</evidence>
<evidence type="ECO:0000313" key="1">
    <source>
        <dbReference type="EMBL" id="ORX81796.1"/>
    </source>
</evidence>
<dbReference type="OrthoDB" id="415411at2759"/>
<gene>
    <name evidence="1" type="ORF">BCR32DRAFT_203478</name>
</gene>
<accession>A0A1Y1X8Q0</accession>
<dbReference type="CDD" id="cd16018">
    <property type="entry name" value="Enpp"/>
    <property type="match status" value="1"/>
</dbReference>
<dbReference type="GO" id="GO:0017111">
    <property type="term" value="F:ribonucleoside triphosphate phosphatase activity"/>
    <property type="evidence" value="ECO:0007669"/>
    <property type="project" value="TreeGrafter"/>
</dbReference>
<dbReference type="InterPro" id="IPR002591">
    <property type="entry name" value="Phosphodiest/P_Trfase"/>
</dbReference>
<dbReference type="Proteomes" id="UP000193944">
    <property type="component" value="Unassembled WGS sequence"/>
</dbReference>
<name>A0A1Y1X8Q0_9FUNG</name>
<dbReference type="EMBL" id="MCFG01000111">
    <property type="protein sequence ID" value="ORX81796.1"/>
    <property type="molecule type" value="Genomic_DNA"/>
</dbReference>
<dbReference type="Gene3D" id="3.40.720.10">
    <property type="entry name" value="Alkaline Phosphatase, subunit A"/>
    <property type="match status" value="1"/>
</dbReference>
<dbReference type="STRING" id="1754192.A0A1Y1X8Q0"/>